<gene>
    <name evidence="3" type="ORF">I8J31_18835</name>
</gene>
<evidence type="ECO:0000256" key="1">
    <source>
        <dbReference type="SAM" id="Coils"/>
    </source>
</evidence>
<reference evidence="3" key="1">
    <citation type="submission" date="2020-12" db="EMBL/GenBank/DDBJ databases">
        <title>Marinomonas arctica sp. nov., a psychrotolerant bacterium isolated from the Arctic.</title>
        <authorList>
            <person name="Zhang Y."/>
        </authorList>
    </citation>
    <scope>NUCLEOTIDE SEQUENCE</scope>
    <source>
        <strain evidence="3">C1424</strain>
    </source>
</reference>
<organism evidence="3 4">
    <name type="scientific">Marinomonas transparens</name>
    <dbReference type="NCBI Taxonomy" id="2795388"/>
    <lineage>
        <taxon>Bacteria</taxon>
        <taxon>Pseudomonadati</taxon>
        <taxon>Pseudomonadota</taxon>
        <taxon>Gammaproteobacteria</taxon>
        <taxon>Oceanospirillales</taxon>
        <taxon>Oceanospirillaceae</taxon>
        <taxon>Marinomonas</taxon>
    </lineage>
</organism>
<keyword evidence="2" id="KW-0812">Transmembrane</keyword>
<dbReference type="Proteomes" id="UP000628710">
    <property type="component" value="Unassembled WGS sequence"/>
</dbReference>
<keyword evidence="4" id="KW-1185">Reference proteome</keyword>
<keyword evidence="2" id="KW-0472">Membrane</keyword>
<protein>
    <submittedName>
        <fullName evidence="3">Uncharacterized protein</fullName>
    </submittedName>
</protein>
<comment type="caution">
    <text evidence="3">The sequence shown here is derived from an EMBL/GenBank/DDBJ whole genome shotgun (WGS) entry which is preliminary data.</text>
</comment>
<feature type="transmembrane region" description="Helical" evidence="2">
    <location>
        <begin position="6"/>
        <end position="27"/>
    </location>
</feature>
<evidence type="ECO:0000313" key="3">
    <source>
        <dbReference type="EMBL" id="MBJ7539736.1"/>
    </source>
</evidence>
<evidence type="ECO:0000313" key="4">
    <source>
        <dbReference type="Proteomes" id="UP000628710"/>
    </source>
</evidence>
<proteinExistence type="predicted"/>
<keyword evidence="1" id="KW-0175">Coiled coil</keyword>
<keyword evidence="2" id="KW-1133">Transmembrane helix</keyword>
<dbReference type="AlphaFoldDB" id="A0A934JWM6"/>
<name>A0A934JWM6_9GAMM</name>
<dbReference type="EMBL" id="JAEMNX010000030">
    <property type="protein sequence ID" value="MBJ7539736.1"/>
    <property type="molecule type" value="Genomic_DNA"/>
</dbReference>
<dbReference type="RefSeq" id="WP_199470128.1">
    <property type="nucleotide sequence ID" value="NZ_JAEMNX010000030.1"/>
</dbReference>
<evidence type="ECO:0000256" key="2">
    <source>
        <dbReference type="SAM" id="Phobius"/>
    </source>
</evidence>
<feature type="coiled-coil region" evidence="1">
    <location>
        <begin position="409"/>
        <end position="512"/>
    </location>
</feature>
<accession>A0A934JWM6</accession>
<sequence length="524" mass="60584">MFIWQWGLIGVSVLFLALFLLILWRYLFLKKQVAEFGEEVTNDELLERKESDVAVDKNSWLSLFEHQKNICTQLLAEVADSDEQNKASLTCWATFLEVEKQIIEQEIPNEKLANVLEAFGYILEKIDRVQEIDALFKSLKVNQALLSDLNKMIEKASDKVFEQVNITAELNMRLDRLHLQLNKETELDAMLAALRAEMASMIELAERLRLHLVDVKAAEGVDEAYVEALEAFLDSTEESTFLHSMRSEFDDKVEDLKHLADYQKDIITELQEQVRKAKGEEDSEKHIGSYDIAMVRLEKSLLESDRVVKHLERKLDSLQAVKYNLSIDIIRQNEAIAQKKALLESQQDEGLTGRNDIREVLEQEHETMRSMEDLLHQGAFTEESDAYVNEQSSKISSLRVMVNESELYVEMLERDLENTRVLRESLEYKLQQLEIGLGDGASSDEVTADELEEVENLREVNQELEEERKGLITALFDGHSQMDESIKLQQKIHQLDERIESIQRSYVEMEERYLTAIMAQEESS</sequence>